<keyword evidence="1" id="KW-0175">Coiled coil</keyword>
<gene>
    <name evidence="2" type="ORF">P12053L_11</name>
</gene>
<protein>
    <submittedName>
        <fullName evidence="2">Uncharacterized protein</fullName>
    </submittedName>
</protein>
<evidence type="ECO:0000313" key="3">
    <source>
        <dbReference type="Proteomes" id="UP000002825"/>
    </source>
</evidence>
<dbReference type="RefSeq" id="YP_006560896.1">
    <property type="nucleotide sequence ID" value="NC_018280.1"/>
</dbReference>
<evidence type="ECO:0000313" key="2">
    <source>
        <dbReference type="EMBL" id="AFM54616.1"/>
    </source>
</evidence>
<dbReference type="KEGG" id="vg:13405875"/>
<proteinExistence type="predicted"/>
<keyword evidence="3" id="KW-1185">Reference proteome</keyword>
<dbReference type="Proteomes" id="UP000002825">
    <property type="component" value="Segment"/>
</dbReference>
<feature type="coiled-coil region" evidence="1">
    <location>
        <begin position="35"/>
        <end position="62"/>
    </location>
</feature>
<accession>I6R0Y2</accession>
<name>I6R0Y2_9CAUD</name>
<sequence>MSKENEVFTDDLVKHLRDWRRGMYNTGWLHLADSMGAVAARIEELEAENKKLHKAIEIYERERTRFKHAKPEMTGEFFIAGCHGSKDNNLMPQFIEVCPAYGAGWVMIYENTGRTISYEGS</sequence>
<organism evidence="2 3">
    <name type="scientific">Celeribacter phage P12053L</name>
    <dbReference type="NCBI Taxonomy" id="1197951"/>
    <lineage>
        <taxon>Viruses</taxon>
        <taxon>Duplodnaviria</taxon>
        <taxon>Heunggongvirae</taxon>
        <taxon>Uroviricota</taxon>
        <taxon>Caudoviricetes</taxon>
        <taxon>Zobellviridae</taxon>
        <taxon>Cobavirinae</taxon>
        <taxon>Siovirus</taxon>
        <taxon>Siovirus coreense</taxon>
    </lineage>
</organism>
<dbReference type="GeneID" id="13405875"/>
<dbReference type="EMBL" id="JQ809650">
    <property type="protein sequence ID" value="AFM54616.1"/>
    <property type="molecule type" value="Genomic_DNA"/>
</dbReference>
<evidence type="ECO:0000256" key="1">
    <source>
        <dbReference type="SAM" id="Coils"/>
    </source>
</evidence>
<reference evidence="2 3" key="1">
    <citation type="journal article" date="2012" name="J. Virol.">
        <title>Complete Genome Sequence of Celeribacter Bacteriophage P12053L.</title>
        <authorList>
            <person name="Kang I."/>
            <person name="Jang H."/>
            <person name="Oh H.M."/>
            <person name="Cho J.C."/>
        </authorList>
    </citation>
    <scope>NUCLEOTIDE SEQUENCE [LARGE SCALE GENOMIC DNA]</scope>
</reference>